<dbReference type="SMART" id="SM00577">
    <property type="entry name" value="CPDc"/>
    <property type="match status" value="1"/>
</dbReference>
<dbReference type="InterPro" id="IPR036412">
    <property type="entry name" value="HAD-like_sf"/>
</dbReference>
<dbReference type="PROSITE" id="PS50969">
    <property type="entry name" value="FCP1"/>
    <property type="match status" value="1"/>
</dbReference>
<dbReference type="InParanoid" id="A0A096PC18"/>
<evidence type="ECO:0000259" key="6">
    <source>
        <dbReference type="PROSITE" id="PS50969"/>
    </source>
</evidence>
<evidence type="ECO:0000256" key="3">
    <source>
        <dbReference type="ARBA" id="ARBA00037324"/>
    </source>
</evidence>
<feature type="compositionally biased region" description="Basic residues" evidence="5">
    <location>
        <begin position="188"/>
        <end position="198"/>
    </location>
</feature>
<dbReference type="Proteomes" id="UP000009170">
    <property type="component" value="Unassembled WGS sequence"/>
</dbReference>
<evidence type="ECO:0000313" key="7">
    <source>
        <dbReference type="EMBL" id="CEG02196.1"/>
    </source>
</evidence>
<keyword evidence="1" id="KW-0378">Hydrolase</keyword>
<evidence type="ECO:0000256" key="5">
    <source>
        <dbReference type="SAM" id="MobiDB-lite"/>
    </source>
</evidence>
<evidence type="ECO:0000313" key="8">
    <source>
        <dbReference type="Proteomes" id="UP000009170"/>
    </source>
</evidence>
<dbReference type="RefSeq" id="XP_022841400.1">
    <property type="nucleotide sequence ID" value="XM_022982635.1"/>
</dbReference>
<feature type="region of interest" description="Disordered" evidence="5">
    <location>
        <begin position="182"/>
        <end position="214"/>
    </location>
</feature>
<evidence type="ECO:0000256" key="1">
    <source>
        <dbReference type="ARBA" id="ARBA00022801"/>
    </source>
</evidence>
<feature type="compositionally biased region" description="Basic and acidic residues" evidence="5">
    <location>
        <begin position="1"/>
        <end position="36"/>
    </location>
</feature>
<proteinExistence type="inferred from homology"/>
<accession>A0A096PC18</accession>
<dbReference type="Pfam" id="PF03031">
    <property type="entry name" value="NIF"/>
    <property type="match status" value="1"/>
</dbReference>
<dbReference type="GO" id="GO:0004721">
    <property type="term" value="F:phosphoprotein phosphatase activity"/>
    <property type="evidence" value="ECO:0007669"/>
    <property type="project" value="UniProtKB-KW"/>
</dbReference>
<evidence type="ECO:0000256" key="4">
    <source>
        <dbReference type="ARBA" id="ARBA00038355"/>
    </source>
</evidence>
<keyword evidence="8" id="KW-1185">Reference proteome</keyword>
<feature type="compositionally biased region" description="Basic and acidic residues" evidence="5">
    <location>
        <begin position="51"/>
        <end position="64"/>
    </location>
</feature>
<dbReference type="AlphaFoldDB" id="A0A096PC18"/>
<dbReference type="SUPFAM" id="SSF56784">
    <property type="entry name" value="HAD-like"/>
    <property type="match status" value="1"/>
</dbReference>
<dbReference type="GO" id="GO:0005634">
    <property type="term" value="C:nucleus"/>
    <property type="evidence" value="ECO:0007669"/>
    <property type="project" value="UniProtKB-ARBA"/>
</dbReference>
<comment type="function">
    <text evidence="3">Probable phosphatase.</text>
</comment>
<dbReference type="PANTHER" id="PTHR12210">
    <property type="entry name" value="DULLARD PROTEIN PHOSPHATASE"/>
    <property type="match status" value="1"/>
</dbReference>
<dbReference type="InterPro" id="IPR004274">
    <property type="entry name" value="FCP1_dom"/>
</dbReference>
<dbReference type="InterPro" id="IPR011948">
    <property type="entry name" value="Dullard_phosphatase"/>
</dbReference>
<evidence type="ECO:0000256" key="2">
    <source>
        <dbReference type="ARBA" id="ARBA00022912"/>
    </source>
</evidence>
<feature type="domain" description="FCP1 homology" evidence="6">
    <location>
        <begin position="304"/>
        <end position="464"/>
    </location>
</feature>
<dbReference type="KEGG" id="ota:OT_ostta14g02960"/>
<dbReference type="EMBL" id="CAID01000014">
    <property type="protein sequence ID" value="CEG02196.1"/>
    <property type="molecule type" value="Genomic_DNA"/>
</dbReference>
<dbReference type="InterPro" id="IPR050365">
    <property type="entry name" value="TIM50"/>
</dbReference>
<protein>
    <submittedName>
        <fullName evidence="7">NLI interacting factor</fullName>
    </submittedName>
</protein>
<feature type="region of interest" description="Disordered" evidence="5">
    <location>
        <begin position="1"/>
        <end position="140"/>
    </location>
</feature>
<dbReference type="NCBIfam" id="TIGR02251">
    <property type="entry name" value="HIF-SF_euk"/>
    <property type="match status" value="1"/>
</dbReference>
<dbReference type="Gene3D" id="3.40.50.1000">
    <property type="entry name" value="HAD superfamily/HAD-like"/>
    <property type="match status" value="1"/>
</dbReference>
<dbReference type="GeneID" id="9837817"/>
<gene>
    <name evidence="7" type="ORF">OT_ostta14g02960</name>
</gene>
<comment type="similarity">
    <text evidence="4">Belongs to the CTDSPL2 family.</text>
</comment>
<dbReference type="CDD" id="cd07521">
    <property type="entry name" value="HAD_FCP1-like"/>
    <property type="match status" value="1"/>
</dbReference>
<dbReference type="FunFam" id="3.40.50.1000:FF:000015">
    <property type="entry name" value="CTD small phosphatase-like protein 2"/>
    <property type="match status" value="1"/>
</dbReference>
<dbReference type="STRING" id="70448.A0A096PC18"/>
<keyword evidence="2" id="KW-0904">Protein phosphatase</keyword>
<dbReference type="InterPro" id="IPR023214">
    <property type="entry name" value="HAD_sf"/>
</dbReference>
<reference evidence="7 8" key="2">
    <citation type="journal article" date="2014" name="BMC Genomics">
        <title>An improved genome of the model marine alga Ostreococcus tauri unfolds by assessing Illumina de novo assemblies.</title>
        <authorList>
            <person name="Blanc-Mathieu R."/>
            <person name="Verhelst B."/>
            <person name="Derelle E."/>
            <person name="Rombauts S."/>
            <person name="Bouget F.Y."/>
            <person name="Carre I."/>
            <person name="Chateau A."/>
            <person name="Eyre-Walker A."/>
            <person name="Grimsley N."/>
            <person name="Moreau H."/>
            <person name="Piegu B."/>
            <person name="Rivals E."/>
            <person name="Schackwitz W."/>
            <person name="Van de Peer Y."/>
            <person name="Piganeau G."/>
        </authorList>
    </citation>
    <scope>NUCLEOTIDE SEQUENCE [LARGE SCALE GENOMIC DNA]</scope>
    <source>
        <strain evidence="8">OTTH 0595 / CCAP 157/2 / RCC745</strain>
    </source>
</reference>
<organism evidence="7 8">
    <name type="scientific">Ostreococcus tauri</name>
    <name type="common">Marine green alga</name>
    <dbReference type="NCBI Taxonomy" id="70448"/>
    <lineage>
        <taxon>Eukaryota</taxon>
        <taxon>Viridiplantae</taxon>
        <taxon>Chlorophyta</taxon>
        <taxon>Mamiellophyceae</taxon>
        <taxon>Mamiellales</taxon>
        <taxon>Bathycoccaceae</taxon>
        <taxon>Ostreococcus</taxon>
    </lineage>
</organism>
<dbReference type="OrthoDB" id="277011at2759"/>
<comment type="caution">
    <text evidence="7">The sequence shown here is derived from an EMBL/GenBank/DDBJ whole genome shotgun (WGS) entry which is preliminary data.</text>
</comment>
<name>A0A096PC18_OSTTA</name>
<reference evidence="8" key="1">
    <citation type="journal article" date="2006" name="Proc. Natl. Acad. Sci. U.S.A.">
        <title>Genome analysis of the smallest free-living eukaryote Ostreococcus tauri unveils many unique features.</title>
        <authorList>
            <person name="Derelle E."/>
            <person name="Ferraz C."/>
            <person name="Rombauts S."/>
            <person name="Rouze P."/>
            <person name="Worden A.Z."/>
            <person name="Robbens S."/>
            <person name="Partensky F."/>
            <person name="Degroeve S."/>
            <person name="Echeynie S."/>
            <person name="Cooke R."/>
            <person name="Saeys Y."/>
            <person name="Wuyts J."/>
            <person name="Jabbari K."/>
            <person name="Bowler C."/>
            <person name="Panaud O."/>
            <person name="Piegu B."/>
            <person name="Ball S.G."/>
            <person name="Ral J.-P."/>
            <person name="Bouget F.-Y."/>
            <person name="Piganeau G."/>
            <person name="De Baets B."/>
            <person name="Picard A."/>
            <person name="Delseny M."/>
            <person name="Demaille J."/>
            <person name="Van de Peer Y."/>
            <person name="Moreau H."/>
        </authorList>
    </citation>
    <scope>NUCLEOTIDE SEQUENCE [LARGE SCALE GENOMIC DNA]</scope>
    <source>
        <strain evidence="8">OTTH 0595 / CCAP 157/2 / RCC745</strain>
    </source>
</reference>
<sequence length="507" mass="56641">MRTSREQKARVNRDKTSDDTVEDHERSSDSDEERRPSGIVGSAMKLFKSLRRSEREAKRPRDGSDTETEAGQKRLRSQSGSKDESAATPRSTVGGIGGASFITSSVQRKSTVRRTGNGGAQGAETVAPTNLSSRFGDNVDDDDSVELAEDVLASPKNVKLKRSGSRKLLDTIFSPMFSFFSSSGGTRKQNRRSKSKKSKQTDDDQFEIEPDGAIPNLSMSSIHNAMRSIGDLDGKQVELYGGEQLSAREYLDRFGMTSDEAASVPYEDYDEEYDPWAFIYNLKFSSPCAVTNGPRGPVLPARAKDDNRNTLVLDLDETLVHSNLENTGGKSDFSFPVVFNGEIHQVNVRTRPHLQTFMETVSKKYEIVVFTASQQIYADKLLDLLDPKREWIAHRVFRDSCVQIEGNYMKDLRVLGRDLSKTIIIDNSPQAFGLQVENGIPIESWYDDDKDNHLLFLLPILDELASETDVRSTLSRMFNLGERVRRGGLRSDAWRTALGMRIGTPLP</sequence>